<keyword evidence="1" id="KW-0472">Membrane</keyword>
<evidence type="ECO:0000313" key="2">
    <source>
        <dbReference type="EMBL" id="MDT0605265.1"/>
    </source>
</evidence>
<protein>
    <recommendedName>
        <fullName evidence="4">DUF3995 domain-containing protein</fullName>
    </recommendedName>
</protein>
<dbReference type="RefSeq" id="WP_311584764.1">
    <property type="nucleotide sequence ID" value="NZ_JAVRIF010000013.1"/>
</dbReference>
<feature type="transmembrane region" description="Helical" evidence="1">
    <location>
        <begin position="37"/>
        <end position="58"/>
    </location>
</feature>
<dbReference type="EMBL" id="JAVRIF010000013">
    <property type="protein sequence ID" value="MDT0605265.1"/>
    <property type="molecule type" value="Genomic_DNA"/>
</dbReference>
<keyword evidence="3" id="KW-1185">Reference proteome</keyword>
<name>A0ABU3A5S4_9GAMM</name>
<keyword evidence="1" id="KW-1133">Transmembrane helix</keyword>
<feature type="transmembrane region" description="Helical" evidence="1">
    <location>
        <begin position="6"/>
        <end position="25"/>
    </location>
</feature>
<dbReference type="Proteomes" id="UP001266357">
    <property type="component" value="Unassembled WGS sequence"/>
</dbReference>
<accession>A0ABU3A5S4</accession>
<gene>
    <name evidence="2" type="ORF">RM573_16815</name>
</gene>
<feature type="transmembrane region" description="Helical" evidence="1">
    <location>
        <begin position="64"/>
        <end position="83"/>
    </location>
</feature>
<sequence length="124" mass="14574">MTIIAAFGLLMMCLSVFMIIKPDYWSDAIIKFSKMTYFHWFEVLSRFIFGCVFLYYHQSTQSPLLFNFLGYLLIAVSIGLLIVGENNHQRFALWSAHKFRKIFRPAGFLSFAFGLYIFYISINH</sequence>
<evidence type="ECO:0008006" key="4">
    <source>
        <dbReference type="Google" id="ProtNLM"/>
    </source>
</evidence>
<keyword evidence="1" id="KW-0812">Transmembrane</keyword>
<proteinExistence type="predicted"/>
<reference evidence="2 3" key="1">
    <citation type="submission" date="2023-09" db="EMBL/GenBank/DDBJ databases">
        <authorList>
            <person name="Rey-Velasco X."/>
        </authorList>
    </citation>
    <scope>NUCLEOTIDE SEQUENCE [LARGE SCALE GENOMIC DNA]</scope>
    <source>
        <strain evidence="2 3">W431</strain>
    </source>
</reference>
<evidence type="ECO:0000313" key="3">
    <source>
        <dbReference type="Proteomes" id="UP001266357"/>
    </source>
</evidence>
<evidence type="ECO:0000256" key="1">
    <source>
        <dbReference type="SAM" id="Phobius"/>
    </source>
</evidence>
<organism evidence="2 3">
    <name type="scientific">Thalassotalea castellviae</name>
    <dbReference type="NCBI Taxonomy" id="3075612"/>
    <lineage>
        <taxon>Bacteria</taxon>
        <taxon>Pseudomonadati</taxon>
        <taxon>Pseudomonadota</taxon>
        <taxon>Gammaproteobacteria</taxon>
        <taxon>Alteromonadales</taxon>
        <taxon>Colwelliaceae</taxon>
        <taxon>Thalassotalea</taxon>
    </lineage>
</organism>
<comment type="caution">
    <text evidence="2">The sequence shown here is derived from an EMBL/GenBank/DDBJ whole genome shotgun (WGS) entry which is preliminary data.</text>
</comment>
<feature type="transmembrane region" description="Helical" evidence="1">
    <location>
        <begin position="103"/>
        <end position="122"/>
    </location>
</feature>